<evidence type="ECO:0000256" key="1">
    <source>
        <dbReference type="SAM" id="MobiDB-lite"/>
    </source>
</evidence>
<accession>A0A835WJF6</accession>
<name>A0A835WJF6_9CHLO</name>
<organism evidence="2 3">
    <name type="scientific">Chlamydomonas schloesseri</name>
    <dbReference type="NCBI Taxonomy" id="2026947"/>
    <lineage>
        <taxon>Eukaryota</taxon>
        <taxon>Viridiplantae</taxon>
        <taxon>Chlorophyta</taxon>
        <taxon>core chlorophytes</taxon>
        <taxon>Chlorophyceae</taxon>
        <taxon>CS clade</taxon>
        <taxon>Chlamydomonadales</taxon>
        <taxon>Chlamydomonadaceae</taxon>
        <taxon>Chlamydomonas</taxon>
    </lineage>
</organism>
<dbReference type="Proteomes" id="UP000613740">
    <property type="component" value="Unassembled WGS sequence"/>
</dbReference>
<sequence>MLRQLHSTAHLAQRRTASLPRPQVHCRARPGGRENSRGGPSKEDEALLEALDLFNGARHLAYLQTQSELEAAFIADLELTAQSPAEPSPHEALVSYWTEQGLTKAAAEGLVRKLEKSGRPLSVAQLNAKVQRLTRIIPDLDFAQLVDRDVDVLDADPGLAIRNMVLLVESFPGKEVGAIVQRSPRLLYTPDLPARLERCLELLTRLHPAHERKVVAPVVAEYPDLVYRMDYYTHVRMIDELPIEIQNMFVLADQGIGFLHRYYKRAKNNFVADTSDEEAGF</sequence>
<keyword evidence="3" id="KW-1185">Reference proteome</keyword>
<reference evidence="2" key="1">
    <citation type="journal article" date="2020" name="bioRxiv">
        <title>Comparative genomics of Chlamydomonas.</title>
        <authorList>
            <person name="Craig R.J."/>
            <person name="Hasan A.R."/>
            <person name="Ness R.W."/>
            <person name="Keightley P.D."/>
        </authorList>
    </citation>
    <scope>NUCLEOTIDE SEQUENCE</scope>
    <source>
        <strain evidence="2">CCAP 11/173</strain>
    </source>
</reference>
<protein>
    <submittedName>
        <fullName evidence="2">Uncharacterized protein</fullName>
    </submittedName>
</protein>
<feature type="compositionally biased region" description="Basic and acidic residues" evidence="1">
    <location>
        <begin position="31"/>
        <end position="43"/>
    </location>
</feature>
<comment type="caution">
    <text evidence="2">The sequence shown here is derived from an EMBL/GenBank/DDBJ whole genome shotgun (WGS) entry which is preliminary data.</text>
</comment>
<evidence type="ECO:0000313" key="3">
    <source>
        <dbReference type="Proteomes" id="UP000613740"/>
    </source>
</evidence>
<dbReference type="EMBL" id="JAEHOD010000017">
    <property type="protein sequence ID" value="KAG2448413.1"/>
    <property type="molecule type" value="Genomic_DNA"/>
</dbReference>
<feature type="region of interest" description="Disordered" evidence="1">
    <location>
        <begin position="1"/>
        <end position="43"/>
    </location>
</feature>
<dbReference type="OrthoDB" id="498004at2759"/>
<evidence type="ECO:0000313" key="2">
    <source>
        <dbReference type="EMBL" id="KAG2448413.1"/>
    </source>
</evidence>
<proteinExistence type="predicted"/>
<gene>
    <name evidence="2" type="ORF">HYH02_006305</name>
</gene>
<dbReference type="AlphaFoldDB" id="A0A835WJF6"/>